<dbReference type="PANTHER" id="PTHR46401">
    <property type="entry name" value="GLYCOSYLTRANSFERASE WBBK-RELATED"/>
    <property type="match status" value="1"/>
</dbReference>
<comment type="caution">
    <text evidence="2">The sequence shown here is derived from an EMBL/GenBank/DDBJ whole genome shotgun (WGS) entry which is preliminary data.</text>
</comment>
<keyword evidence="2" id="KW-0328">Glycosyltransferase</keyword>
<dbReference type="AlphaFoldDB" id="A0A0J6YE99"/>
<sequence>MCFGGDSSDPGAFSGSPAGLTAALERAGHSVLRVNTALPSALERIAGRARWLHPELCRVHTYIADARLSKLEYDAVVQIGTDFLVCTAAPTVTYDDMTVAQHVRLRDDWFARYPRRAQLAWQVRQMRAFTNADRCCVLSQWAAESVVQDYQQPAEKVCVIGLGGNHIIEAPADRDWSKPRYLIIAKNWRRKNVPLVVETFAEVKRRFPSASLDVVGPYIGGPQPGVVFHGSLDLNKLSDRRRVEELLRSATCYVMPSKHEASALAFVEAGAAGIPSIGTTSGGVRELIGPGGTVVDPTDSFSLLREMIRLADPRTASTLGALAADHARWYTWDATAQRLLNVIEEVARGRGRSSNECSTS</sequence>
<dbReference type="EC" id="2.4.1.250" evidence="2"/>
<dbReference type="SUPFAM" id="SSF53756">
    <property type="entry name" value="UDP-Glycosyltransferase/glycogen phosphorylase"/>
    <property type="match status" value="1"/>
</dbReference>
<dbReference type="EMBL" id="JYNL01000060">
    <property type="protein sequence ID" value="KMO71156.1"/>
    <property type="molecule type" value="Genomic_DNA"/>
</dbReference>
<proteinExistence type="predicted"/>
<gene>
    <name evidence="2" type="primary">mshA_5</name>
    <name evidence="2" type="ORF">MCHLDSM_04685</name>
</gene>
<organism evidence="2 3">
    <name type="scientific">Mycolicibacterium chlorophenolicum</name>
    <dbReference type="NCBI Taxonomy" id="37916"/>
    <lineage>
        <taxon>Bacteria</taxon>
        <taxon>Bacillati</taxon>
        <taxon>Actinomycetota</taxon>
        <taxon>Actinomycetes</taxon>
        <taxon>Mycobacteriales</taxon>
        <taxon>Mycobacteriaceae</taxon>
        <taxon>Mycolicibacterium</taxon>
    </lineage>
</organism>
<reference evidence="2 3" key="1">
    <citation type="journal article" date="2015" name="Genome Biol. Evol.">
        <title>Characterization of Three Mycobacterium spp. with Potential Use in Bioremediation by Genome Sequencing and Comparative Genomics.</title>
        <authorList>
            <person name="Das S."/>
            <person name="Pettersson B.M."/>
            <person name="Behra P.R."/>
            <person name="Ramesh M."/>
            <person name="Dasgupta S."/>
            <person name="Bhattacharya A."/>
            <person name="Kirsebom L.A."/>
        </authorList>
    </citation>
    <scope>NUCLEOTIDE SEQUENCE [LARGE SCALE GENOMIC DNA]</scope>
    <source>
        <strain evidence="2 3">DSM 43826</strain>
    </source>
</reference>
<accession>A0A0J6YE99</accession>
<dbReference type="PATRIC" id="fig|37916.4.peg.4686"/>
<protein>
    <submittedName>
        <fullName evidence="2">D-inositol 3-phosphate glycosyltransferase</fullName>
        <ecNumber evidence="2">2.4.1.250</ecNumber>
    </submittedName>
</protein>
<dbReference type="GO" id="GO:0102710">
    <property type="term" value="F:D-inositol-3-phosphate glycosyltransferase activity"/>
    <property type="evidence" value="ECO:0007669"/>
    <property type="project" value="UniProtKB-EC"/>
</dbReference>
<dbReference type="Proteomes" id="UP000036513">
    <property type="component" value="Unassembled WGS sequence"/>
</dbReference>
<keyword evidence="3" id="KW-1185">Reference proteome</keyword>
<evidence type="ECO:0000313" key="3">
    <source>
        <dbReference type="Proteomes" id="UP000036513"/>
    </source>
</evidence>
<dbReference type="Pfam" id="PF13692">
    <property type="entry name" value="Glyco_trans_1_4"/>
    <property type="match status" value="1"/>
</dbReference>
<evidence type="ECO:0000256" key="1">
    <source>
        <dbReference type="ARBA" id="ARBA00022679"/>
    </source>
</evidence>
<dbReference type="GO" id="GO:0009103">
    <property type="term" value="P:lipopolysaccharide biosynthetic process"/>
    <property type="evidence" value="ECO:0007669"/>
    <property type="project" value="TreeGrafter"/>
</dbReference>
<dbReference type="CDD" id="cd03801">
    <property type="entry name" value="GT4_PimA-like"/>
    <property type="match status" value="1"/>
</dbReference>
<dbReference type="STRING" id="37916.MCHLDSM_04685"/>
<dbReference type="Gene3D" id="3.40.50.2000">
    <property type="entry name" value="Glycogen Phosphorylase B"/>
    <property type="match status" value="1"/>
</dbReference>
<dbReference type="PANTHER" id="PTHR46401:SF2">
    <property type="entry name" value="GLYCOSYLTRANSFERASE WBBK-RELATED"/>
    <property type="match status" value="1"/>
</dbReference>
<keyword evidence="1 2" id="KW-0808">Transferase</keyword>
<evidence type="ECO:0000313" key="2">
    <source>
        <dbReference type="EMBL" id="KMO71156.1"/>
    </source>
</evidence>
<name>A0A0J6YE99_9MYCO</name>